<feature type="transmembrane region" description="Helical" evidence="7">
    <location>
        <begin position="278"/>
        <end position="296"/>
    </location>
</feature>
<feature type="transmembrane region" description="Helical" evidence="7">
    <location>
        <begin position="41"/>
        <end position="64"/>
    </location>
</feature>
<keyword evidence="6 7" id="KW-0472">Membrane</keyword>
<dbReference type="InterPro" id="IPR020846">
    <property type="entry name" value="MFS_dom"/>
</dbReference>
<dbReference type="EMBL" id="JABWMJ010000002">
    <property type="protein sequence ID" value="NUZ05068.1"/>
    <property type="molecule type" value="Genomic_DNA"/>
</dbReference>
<dbReference type="SUPFAM" id="SSF103473">
    <property type="entry name" value="MFS general substrate transporter"/>
    <property type="match status" value="1"/>
</dbReference>
<keyword evidence="10" id="KW-1185">Reference proteome</keyword>
<dbReference type="Pfam" id="PF07690">
    <property type="entry name" value="MFS_1"/>
    <property type="match status" value="2"/>
</dbReference>
<feature type="transmembrane region" description="Helical" evidence="7">
    <location>
        <begin position="345"/>
        <end position="370"/>
    </location>
</feature>
<evidence type="ECO:0000313" key="10">
    <source>
        <dbReference type="Proteomes" id="UP000529637"/>
    </source>
</evidence>
<keyword evidence="4 7" id="KW-0812">Transmembrane</keyword>
<evidence type="ECO:0000256" key="2">
    <source>
        <dbReference type="ARBA" id="ARBA00022448"/>
    </source>
</evidence>
<dbReference type="InterPro" id="IPR050171">
    <property type="entry name" value="MFS_Transporters"/>
</dbReference>
<keyword evidence="3" id="KW-1003">Cell membrane</keyword>
<gene>
    <name evidence="9" type="ORF">HQN59_04750</name>
</gene>
<feature type="transmembrane region" description="Helical" evidence="7">
    <location>
        <begin position="76"/>
        <end position="95"/>
    </location>
</feature>
<dbReference type="InterPro" id="IPR011701">
    <property type="entry name" value="MFS"/>
</dbReference>
<evidence type="ECO:0000256" key="6">
    <source>
        <dbReference type="ARBA" id="ARBA00023136"/>
    </source>
</evidence>
<dbReference type="InterPro" id="IPR001958">
    <property type="entry name" value="Tet-R_TetA/multi-R_MdtG-like"/>
</dbReference>
<evidence type="ECO:0000313" key="9">
    <source>
        <dbReference type="EMBL" id="NUZ05068.1"/>
    </source>
</evidence>
<comment type="subcellular location">
    <subcellularLocation>
        <location evidence="1">Cell membrane</location>
        <topology evidence="1">Multi-pass membrane protein</topology>
    </subcellularLocation>
</comment>
<feature type="transmembrane region" description="Helical" evidence="7">
    <location>
        <begin position="101"/>
        <end position="119"/>
    </location>
</feature>
<evidence type="ECO:0000256" key="1">
    <source>
        <dbReference type="ARBA" id="ARBA00004651"/>
    </source>
</evidence>
<keyword evidence="5 7" id="KW-1133">Transmembrane helix</keyword>
<dbReference type="Gene3D" id="1.20.1250.20">
    <property type="entry name" value="MFS general substrate transporter like domains"/>
    <property type="match status" value="1"/>
</dbReference>
<accession>A0A7Y6NKV1</accession>
<dbReference type="GO" id="GO:0022857">
    <property type="term" value="F:transmembrane transporter activity"/>
    <property type="evidence" value="ECO:0007669"/>
    <property type="project" value="InterPro"/>
</dbReference>
<name>A0A7Y6NKV1_9BURK</name>
<evidence type="ECO:0000256" key="7">
    <source>
        <dbReference type="SAM" id="Phobius"/>
    </source>
</evidence>
<organism evidence="9 10">
    <name type="scientific">Piscinibacter koreensis</name>
    <dbReference type="NCBI Taxonomy" id="2742824"/>
    <lineage>
        <taxon>Bacteria</taxon>
        <taxon>Pseudomonadati</taxon>
        <taxon>Pseudomonadota</taxon>
        <taxon>Betaproteobacteria</taxon>
        <taxon>Burkholderiales</taxon>
        <taxon>Sphaerotilaceae</taxon>
        <taxon>Piscinibacter</taxon>
    </lineage>
</organism>
<dbReference type="RefSeq" id="WP_176066635.1">
    <property type="nucleotide sequence ID" value="NZ_JABWMJ010000002.1"/>
</dbReference>
<proteinExistence type="predicted"/>
<comment type="caution">
    <text evidence="9">The sequence shown here is derived from an EMBL/GenBank/DDBJ whole genome shotgun (WGS) entry which is preliminary data.</text>
</comment>
<evidence type="ECO:0000256" key="3">
    <source>
        <dbReference type="ARBA" id="ARBA00022475"/>
    </source>
</evidence>
<dbReference type="InterPro" id="IPR036259">
    <property type="entry name" value="MFS_trans_sf"/>
</dbReference>
<dbReference type="PANTHER" id="PTHR23517:SF3">
    <property type="entry name" value="INTEGRAL MEMBRANE TRANSPORT PROTEIN"/>
    <property type="match status" value="1"/>
</dbReference>
<protein>
    <submittedName>
        <fullName evidence="9">MFS transporter</fullName>
    </submittedName>
</protein>
<dbReference type="Proteomes" id="UP000529637">
    <property type="component" value="Unassembled WGS sequence"/>
</dbReference>
<feature type="domain" description="Major facilitator superfamily (MFS) profile" evidence="8">
    <location>
        <begin position="213"/>
        <end position="395"/>
    </location>
</feature>
<keyword evidence="2" id="KW-0813">Transport</keyword>
<feature type="transmembrane region" description="Helical" evidence="7">
    <location>
        <begin position="244"/>
        <end position="266"/>
    </location>
</feature>
<dbReference type="AlphaFoldDB" id="A0A7Y6NKV1"/>
<dbReference type="PRINTS" id="PR01035">
    <property type="entry name" value="TCRTETA"/>
</dbReference>
<evidence type="ECO:0000256" key="4">
    <source>
        <dbReference type="ARBA" id="ARBA00022692"/>
    </source>
</evidence>
<dbReference type="GO" id="GO:0005886">
    <property type="term" value="C:plasma membrane"/>
    <property type="evidence" value="ECO:0007669"/>
    <property type="project" value="UniProtKB-SubCell"/>
</dbReference>
<evidence type="ECO:0000256" key="5">
    <source>
        <dbReference type="ARBA" id="ARBA00022989"/>
    </source>
</evidence>
<feature type="transmembrane region" description="Helical" evidence="7">
    <location>
        <begin position="302"/>
        <end position="325"/>
    </location>
</feature>
<dbReference type="PROSITE" id="PS50850">
    <property type="entry name" value="MFS"/>
    <property type="match status" value="1"/>
</dbReference>
<sequence length="395" mass="40927">MTARDTTRTLVALVVGQVCLHACMAGTRMAAPLLALRDGHAAWAVGLLLGLFAVVPIALALTAGRLADRYGYHRPMWIAIALTVTGGLLAVLATVVTSGRFGVLCLAAAFAGAGANFGLITIQRTAGRSAADATELKRVFSWLGLAPALANVAGPVLAGALIDHAGFRAAFAALSVLPAIAWWWARRVPVEAVAATPSAAKARSSWELLAAPGFRRLLLVNWLLSSSWDVHSFLVPILGHERGFSASAIGLVLGVFATSVAAIRVAIPSIAHRLRESVVLVGAMLTTTAVFLVYPFAQGPWVMGVCASVLGLALGAVQPMIMATLHQITPDQRHGEAIALRSMTINLSSALMPFVFGFAGAALGASWLFWLMAGAVGAGSVPARRIGEGAGPRAP</sequence>
<reference evidence="9 10" key="1">
    <citation type="submission" date="2020-06" db="EMBL/GenBank/DDBJ databases">
        <title>Schlegella sp. ID0723 isolated from air conditioner.</title>
        <authorList>
            <person name="Kim D.Y."/>
            <person name="Kim D.-U."/>
        </authorList>
    </citation>
    <scope>NUCLEOTIDE SEQUENCE [LARGE SCALE GENOMIC DNA]</scope>
    <source>
        <strain evidence="9 10">ID0723</strain>
    </source>
</reference>
<evidence type="ECO:0000259" key="8">
    <source>
        <dbReference type="PROSITE" id="PS50850"/>
    </source>
</evidence>
<dbReference type="PANTHER" id="PTHR23517">
    <property type="entry name" value="RESISTANCE PROTEIN MDTM, PUTATIVE-RELATED-RELATED"/>
    <property type="match status" value="1"/>
</dbReference>
<feature type="transmembrane region" description="Helical" evidence="7">
    <location>
        <begin position="167"/>
        <end position="185"/>
    </location>
</feature>
<feature type="transmembrane region" description="Helical" evidence="7">
    <location>
        <begin position="139"/>
        <end position="161"/>
    </location>
</feature>